<feature type="domain" description="Glycine zipper" evidence="2">
    <location>
        <begin position="27"/>
        <end position="71"/>
    </location>
</feature>
<feature type="chain" id="PRO_5020697870" evidence="1">
    <location>
        <begin position="26"/>
        <end position="141"/>
    </location>
</feature>
<accession>A0A4R1EXD7</accession>
<keyword evidence="1" id="KW-0732">Signal</keyword>
<dbReference type="PROSITE" id="PS51257">
    <property type="entry name" value="PROKAR_LIPOPROTEIN"/>
    <property type="match status" value="1"/>
</dbReference>
<evidence type="ECO:0000259" key="2">
    <source>
        <dbReference type="Pfam" id="PF13488"/>
    </source>
</evidence>
<dbReference type="RefSeq" id="WP_165874746.1">
    <property type="nucleotide sequence ID" value="NZ_BAAAFU010000007.1"/>
</dbReference>
<comment type="caution">
    <text evidence="3">The sequence shown here is derived from an EMBL/GenBank/DDBJ whole genome shotgun (WGS) entry which is preliminary data.</text>
</comment>
<organism evidence="3 4">
    <name type="scientific">Cocleimonas flava</name>
    <dbReference type="NCBI Taxonomy" id="634765"/>
    <lineage>
        <taxon>Bacteria</taxon>
        <taxon>Pseudomonadati</taxon>
        <taxon>Pseudomonadota</taxon>
        <taxon>Gammaproteobacteria</taxon>
        <taxon>Thiotrichales</taxon>
        <taxon>Thiotrichaceae</taxon>
        <taxon>Cocleimonas</taxon>
    </lineage>
</organism>
<evidence type="ECO:0000313" key="4">
    <source>
        <dbReference type="Proteomes" id="UP000294887"/>
    </source>
</evidence>
<sequence length="141" mass="15502">MKKQTLYLSLVLAGTVFLSACSTNAQTGALVGSLVGAGIGKSTSNHHDKRAVIGGVLGGIVGSAVGAEQDRVNAYNNSTQNGAVYSAPVQQPRQVIVNRQPEYVYVDPYYPISPTIIISGRYYHRPMHDRRHHRVRYTRRY</sequence>
<dbReference type="InterPro" id="IPR039567">
    <property type="entry name" value="Gly-zipper"/>
</dbReference>
<dbReference type="Proteomes" id="UP000294887">
    <property type="component" value="Unassembled WGS sequence"/>
</dbReference>
<reference evidence="3 4" key="1">
    <citation type="submission" date="2019-03" db="EMBL/GenBank/DDBJ databases">
        <title>Genomic Encyclopedia of Type Strains, Phase IV (KMG-IV): sequencing the most valuable type-strain genomes for metagenomic binning, comparative biology and taxonomic classification.</title>
        <authorList>
            <person name="Goeker M."/>
        </authorList>
    </citation>
    <scope>NUCLEOTIDE SEQUENCE [LARGE SCALE GENOMIC DNA]</scope>
    <source>
        <strain evidence="3 4">DSM 24830</strain>
    </source>
</reference>
<keyword evidence="4" id="KW-1185">Reference proteome</keyword>
<proteinExistence type="predicted"/>
<dbReference type="AlphaFoldDB" id="A0A4R1EXD7"/>
<evidence type="ECO:0000256" key="1">
    <source>
        <dbReference type="SAM" id="SignalP"/>
    </source>
</evidence>
<feature type="signal peptide" evidence="1">
    <location>
        <begin position="1"/>
        <end position="25"/>
    </location>
</feature>
<name>A0A4R1EXD7_9GAMM</name>
<dbReference type="Pfam" id="PF13488">
    <property type="entry name" value="Gly-zipper_Omp"/>
    <property type="match status" value="1"/>
</dbReference>
<evidence type="ECO:0000313" key="3">
    <source>
        <dbReference type="EMBL" id="TCJ82631.1"/>
    </source>
</evidence>
<dbReference type="EMBL" id="SMFQ01000005">
    <property type="protein sequence ID" value="TCJ82631.1"/>
    <property type="molecule type" value="Genomic_DNA"/>
</dbReference>
<protein>
    <submittedName>
        <fullName evidence="3">Outer membrane protein with glycine zipper</fullName>
    </submittedName>
</protein>
<gene>
    <name evidence="3" type="ORF">EV695_3362</name>
</gene>